<proteinExistence type="predicted"/>
<evidence type="ECO:0000313" key="2">
    <source>
        <dbReference type="Proteomes" id="UP001139981"/>
    </source>
</evidence>
<name>A0ACC1M188_9FUNG</name>
<protein>
    <submittedName>
        <fullName evidence="1">Uncharacterized protein</fullName>
    </submittedName>
</protein>
<sequence length="258" mass="29032">MLCSGGMISAADHPGQIGIAIADAMAVHNAAYVNCNILHGNITDRAILFQKTADGVTGVLAQFDYATYVGDSARAANREVSELKLFQSIVSLDHAEVPRTRLNDWESLLYVIYWLGTFGINKADRDAFVNEAKEERLDIKQWLSRYYPSTKTWSMRLEVFNHYTASRIRHELLRQLAKDIHKALFCHEGCSGTYRQLDKNHRECGPHPLIERNAFEAEIVAELLQVVARHKQAALVAMSEEHSLAEMQSAEQANDSDE</sequence>
<dbReference type="EMBL" id="JANBVB010000924">
    <property type="protein sequence ID" value="KAJ2891672.1"/>
    <property type="molecule type" value="Genomic_DNA"/>
</dbReference>
<reference evidence="1" key="1">
    <citation type="submission" date="2022-07" db="EMBL/GenBank/DDBJ databases">
        <title>Phylogenomic reconstructions and comparative analyses of Kickxellomycotina fungi.</title>
        <authorList>
            <person name="Reynolds N.K."/>
            <person name="Stajich J.E."/>
            <person name="Barry K."/>
            <person name="Grigoriev I.V."/>
            <person name="Crous P."/>
            <person name="Smith M.E."/>
        </authorList>
    </citation>
    <scope>NUCLEOTIDE SEQUENCE</scope>
    <source>
        <strain evidence="1">CBS 190363</strain>
    </source>
</reference>
<accession>A0ACC1M188</accession>
<organism evidence="1 2">
    <name type="scientific">Coemansia aciculifera</name>
    <dbReference type="NCBI Taxonomy" id="417176"/>
    <lineage>
        <taxon>Eukaryota</taxon>
        <taxon>Fungi</taxon>
        <taxon>Fungi incertae sedis</taxon>
        <taxon>Zoopagomycota</taxon>
        <taxon>Kickxellomycotina</taxon>
        <taxon>Kickxellomycetes</taxon>
        <taxon>Kickxellales</taxon>
        <taxon>Kickxellaceae</taxon>
        <taxon>Coemansia</taxon>
    </lineage>
</organism>
<keyword evidence="2" id="KW-1185">Reference proteome</keyword>
<dbReference type="Proteomes" id="UP001139981">
    <property type="component" value="Unassembled WGS sequence"/>
</dbReference>
<evidence type="ECO:0000313" key="1">
    <source>
        <dbReference type="EMBL" id="KAJ2891672.1"/>
    </source>
</evidence>
<comment type="caution">
    <text evidence="1">The sequence shown here is derived from an EMBL/GenBank/DDBJ whole genome shotgun (WGS) entry which is preliminary data.</text>
</comment>
<gene>
    <name evidence="1" type="ORF">IWW38_003522</name>
</gene>